<keyword evidence="6" id="KW-0464">Manganese</keyword>
<gene>
    <name evidence="9" type="ORF">SAMN04489726_6088</name>
</gene>
<evidence type="ECO:0000313" key="9">
    <source>
        <dbReference type="EMBL" id="SDN33078.1"/>
    </source>
</evidence>
<evidence type="ECO:0000256" key="5">
    <source>
        <dbReference type="ARBA" id="ARBA00022842"/>
    </source>
</evidence>
<dbReference type="Proteomes" id="UP000183376">
    <property type="component" value="Chromosome I"/>
</dbReference>
<evidence type="ECO:0000256" key="2">
    <source>
        <dbReference type="ARBA" id="ARBA00001946"/>
    </source>
</evidence>
<evidence type="ECO:0000256" key="7">
    <source>
        <dbReference type="SAM" id="Phobius"/>
    </source>
</evidence>
<keyword evidence="4" id="KW-0378">Hydrolase</keyword>
<dbReference type="EMBL" id="LT629701">
    <property type="protein sequence ID" value="SDN33078.1"/>
    <property type="molecule type" value="Genomic_DNA"/>
</dbReference>
<dbReference type="PROSITE" id="PS51462">
    <property type="entry name" value="NUDIX"/>
    <property type="match status" value="1"/>
</dbReference>
<evidence type="ECO:0000256" key="3">
    <source>
        <dbReference type="ARBA" id="ARBA00022723"/>
    </source>
</evidence>
<organism evidence="9 10">
    <name type="scientific">Allokutzneria albata</name>
    <name type="common">Kibdelosporangium albatum</name>
    <dbReference type="NCBI Taxonomy" id="211114"/>
    <lineage>
        <taxon>Bacteria</taxon>
        <taxon>Bacillati</taxon>
        <taxon>Actinomycetota</taxon>
        <taxon>Actinomycetes</taxon>
        <taxon>Pseudonocardiales</taxon>
        <taxon>Pseudonocardiaceae</taxon>
        <taxon>Allokutzneria</taxon>
    </lineage>
</organism>
<protein>
    <submittedName>
        <fullName evidence="9">NUDIX domain-containing protein</fullName>
    </submittedName>
</protein>
<keyword evidence="7" id="KW-1133">Transmembrane helix</keyword>
<dbReference type="Pfam" id="PF00293">
    <property type="entry name" value="NUDIX"/>
    <property type="match status" value="1"/>
</dbReference>
<evidence type="ECO:0000256" key="4">
    <source>
        <dbReference type="ARBA" id="ARBA00022801"/>
    </source>
</evidence>
<evidence type="ECO:0000259" key="8">
    <source>
        <dbReference type="PROSITE" id="PS51462"/>
    </source>
</evidence>
<dbReference type="InterPro" id="IPR000086">
    <property type="entry name" value="NUDIX_hydrolase_dom"/>
</dbReference>
<keyword evidence="5" id="KW-0460">Magnesium</keyword>
<reference evidence="9 10" key="1">
    <citation type="submission" date="2016-10" db="EMBL/GenBank/DDBJ databases">
        <authorList>
            <person name="de Groot N.N."/>
        </authorList>
    </citation>
    <scope>NUCLEOTIDE SEQUENCE [LARGE SCALE GENOMIC DNA]</scope>
    <source>
        <strain evidence="9 10">DSM 44149</strain>
    </source>
</reference>
<evidence type="ECO:0000256" key="6">
    <source>
        <dbReference type="ARBA" id="ARBA00023211"/>
    </source>
</evidence>
<comment type="cofactor">
    <cofactor evidence="1">
        <name>Mn(2+)</name>
        <dbReference type="ChEBI" id="CHEBI:29035"/>
    </cofactor>
</comment>
<proteinExistence type="predicted"/>
<dbReference type="InterPro" id="IPR015797">
    <property type="entry name" value="NUDIX_hydrolase-like_dom_sf"/>
</dbReference>
<comment type="cofactor">
    <cofactor evidence="2">
        <name>Mg(2+)</name>
        <dbReference type="ChEBI" id="CHEBI:18420"/>
    </cofactor>
</comment>
<dbReference type="Gene3D" id="3.90.79.10">
    <property type="entry name" value="Nucleoside Triphosphate Pyrophosphohydrolase"/>
    <property type="match status" value="1"/>
</dbReference>
<feature type="domain" description="Nudix hydrolase" evidence="8">
    <location>
        <begin position="41"/>
        <end position="180"/>
    </location>
</feature>
<accession>A0A1H0AHJ3</accession>
<name>A0A1H0AHJ3_ALLAB</name>
<sequence>MTPGPLVGENDVPEWMRPLMHSVANLERKHFERVKPPADGSGRPAAVLMLLGEGADGPDVLLLRRADTLNSHAGQVAFPGGTIDPEDDGPVAAALREAVEETGVLPQGVRPVALLPELYLTPTGFLVSPVLAHWAEPSPVVAVDPNETAAVARVPLAHLADPANRCTIAHRGYRGPGFLVPGMLVWGFTAWLLSGLLTLGGWERPWNRKDVRDLDEAWLAVSEPELPASAKEQT</sequence>
<dbReference type="CDD" id="cd03426">
    <property type="entry name" value="NUDIX_CoAse_Nudt7"/>
    <property type="match status" value="1"/>
</dbReference>
<dbReference type="AlphaFoldDB" id="A0A1H0AHJ3"/>
<evidence type="ECO:0000313" key="10">
    <source>
        <dbReference type="Proteomes" id="UP000183376"/>
    </source>
</evidence>
<keyword evidence="7" id="KW-0812">Transmembrane</keyword>
<dbReference type="SUPFAM" id="SSF55811">
    <property type="entry name" value="Nudix"/>
    <property type="match status" value="1"/>
</dbReference>
<dbReference type="InterPro" id="IPR045121">
    <property type="entry name" value="CoAse"/>
</dbReference>
<evidence type="ECO:0000256" key="1">
    <source>
        <dbReference type="ARBA" id="ARBA00001936"/>
    </source>
</evidence>
<dbReference type="PANTHER" id="PTHR12992:SF11">
    <property type="entry name" value="MITOCHONDRIAL COENZYME A DIPHOSPHATASE NUDT8"/>
    <property type="match status" value="1"/>
</dbReference>
<keyword evidence="10" id="KW-1185">Reference proteome</keyword>
<feature type="transmembrane region" description="Helical" evidence="7">
    <location>
        <begin position="178"/>
        <end position="202"/>
    </location>
</feature>
<dbReference type="GO" id="GO:0046872">
    <property type="term" value="F:metal ion binding"/>
    <property type="evidence" value="ECO:0007669"/>
    <property type="project" value="UniProtKB-KW"/>
</dbReference>
<dbReference type="GO" id="GO:0010945">
    <property type="term" value="F:coenzyme A diphosphatase activity"/>
    <property type="evidence" value="ECO:0007669"/>
    <property type="project" value="InterPro"/>
</dbReference>
<dbReference type="PANTHER" id="PTHR12992">
    <property type="entry name" value="NUDIX HYDROLASE"/>
    <property type="match status" value="1"/>
</dbReference>
<keyword evidence="3" id="KW-0479">Metal-binding</keyword>
<keyword evidence="7" id="KW-0472">Membrane</keyword>
<dbReference type="eggNOG" id="COG0494">
    <property type="taxonomic scope" value="Bacteria"/>
</dbReference>
<dbReference type="STRING" id="211114.SAMN04489726_6088"/>